<keyword evidence="1" id="KW-0472">Membrane</keyword>
<dbReference type="GO" id="GO:0008374">
    <property type="term" value="F:O-acyltransferase activity"/>
    <property type="evidence" value="ECO:0007669"/>
    <property type="project" value="InterPro"/>
</dbReference>
<dbReference type="Proteomes" id="UP000075884">
    <property type="component" value="Unassembled WGS sequence"/>
</dbReference>
<keyword evidence="1" id="KW-0812">Transmembrane</keyword>
<sequence>MRYLTKSIDHDSFSVEQLSSLGAGMFLCIPKKPNMFLPLYHNTKPRVQTLVVNVVLLLVIILALPVIVPIVVLFQVHRQIVARLLAFRHGSSFRGLLEGADVVWAVQDRSSRAMASVLLLFDKPEHVNDLQAHVDLLRTFRDRFRRHQSDGAYQKMFWQRRLQWGYYFWTQSERPLSADDYIAPLETVPHCGCLSRRQLCALIGSISNRQCDVTSWELLIGSQPVRLHDGSTITRYPVLFRYHHSIADGIAIFRLFCQDILDSATAAEEHVWNPDAVKRLSMKAFLTGPNLLRMAFRGPRFLLNEIFLKNEHNPFCGVAPSEDKIMSWIGEKMDRQPCERPLISVIKKIKRSVVGCSFTDVFLAAFAMSLRAYCERHGVPVPGSITVGRMQRFQRETKEIRLRNRSTAVFKSLPVGNLPIVASSLTTITQLMSLLGAVSGPSRAVQSIADALITHLSVSYLPELLPVPVMRALFARSKFSIALSNIPAFAGTVAVQNYTLQEATFWVPNIESNMFGVTILTTHGRLQIGAVADRKIIAHDDELDLILKNTLEVLQNMGSILMEKEN</sequence>
<dbReference type="PANTHER" id="PTHR31650">
    <property type="entry name" value="O-ACYLTRANSFERASE (WSD1-LIKE) FAMILY PROTEIN"/>
    <property type="match status" value="1"/>
</dbReference>
<reference evidence="4" key="1">
    <citation type="submission" date="2013-03" db="EMBL/GenBank/DDBJ databases">
        <title>The Genome Sequence of Anopheles dirus WRAIR2.</title>
        <authorList>
            <consortium name="The Broad Institute Genomics Platform"/>
            <person name="Neafsey D.E."/>
            <person name="Walton C."/>
            <person name="Walker B."/>
            <person name="Young S.K."/>
            <person name="Zeng Q."/>
            <person name="Gargeya S."/>
            <person name="Fitzgerald M."/>
            <person name="Haas B."/>
            <person name="Abouelleil A."/>
            <person name="Allen A.W."/>
            <person name="Alvarado L."/>
            <person name="Arachchi H.M."/>
            <person name="Berlin A.M."/>
            <person name="Chapman S.B."/>
            <person name="Gainer-Dewar J."/>
            <person name="Goldberg J."/>
            <person name="Griggs A."/>
            <person name="Gujja S."/>
            <person name="Hansen M."/>
            <person name="Howarth C."/>
            <person name="Imamovic A."/>
            <person name="Ireland A."/>
            <person name="Larimer J."/>
            <person name="McCowan C."/>
            <person name="Murphy C."/>
            <person name="Pearson M."/>
            <person name="Poon T.W."/>
            <person name="Priest M."/>
            <person name="Roberts A."/>
            <person name="Saif S."/>
            <person name="Shea T."/>
            <person name="Sisk P."/>
            <person name="Sykes S."/>
            <person name="Wortman J."/>
            <person name="Nusbaum C."/>
            <person name="Birren B."/>
        </authorList>
    </citation>
    <scope>NUCLEOTIDE SEQUENCE [LARGE SCALE GENOMIC DNA]</scope>
    <source>
        <strain evidence="4">WRAIR2</strain>
    </source>
</reference>
<keyword evidence="1" id="KW-1133">Transmembrane helix</keyword>
<dbReference type="AlphaFoldDB" id="A0A182MYV9"/>
<dbReference type="GO" id="GO:0005886">
    <property type="term" value="C:plasma membrane"/>
    <property type="evidence" value="ECO:0007669"/>
    <property type="project" value="TreeGrafter"/>
</dbReference>
<dbReference type="Pfam" id="PF06974">
    <property type="entry name" value="WS_DGAT_C"/>
    <property type="match status" value="1"/>
</dbReference>
<feature type="transmembrane region" description="Helical" evidence="1">
    <location>
        <begin position="50"/>
        <end position="74"/>
    </location>
</feature>
<organism evidence="3 4">
    <name type="scientific">Anopheles dirus</name>
    <dbReference type="NCBI Taxonomy" id="7168"/>
    <lineage>
        <taxon>Eukaryota</taxon>
        <taxon>Metazoa</taxon>
        <taxon>Ecdysozoa</taxon>
        <taxon>Arthropoda</taxon>
        <taxon>Hexapoda</taxon>
        <taxon>Insecta</taxon>
        <taxon>Pterygota</taxon>
        <taxon>Neoptera</taxon>
        <taxon>Endopterygota</taxon>
        <taxon>Diptera</taxon>
        <taxon>Nematocera</taxon>
        <taxon>Culicoidea</taxon>
        <taxon>Culicidae</taxon>
        <taxon>Anophelinae</taxon>
        <taxon>Anopheles</taxon>
    </lineage>
</organism>
<evidence type="ECO:0000313" key="3">
    <source>
        <dbReference type="EnsemblMetazoa" id="ADIR000564-PA"/>
    </source>
</evidence>
<protein>
    <recommendedName>
        <fullName evidence="2">O-acyltransferase WSD1 C-terminal domain-containing protein</fullName>
    </recommendedName>
</protein>
<evidence type="ECO:0000259" key="2">
    <source>
        <dbReference type="Pfam" id="PF06974"/>
    </source>
</evidence>
<evidence type="ECO:0000313" key="4">
    <source>
        <dbReference type="Proteomes" id="UP000075884"/>
    </source>
</evidence>
<feature type="domain" description="O-acyltransferase WSD1 C-terminal" evidence="2">
    <location>
        <begin position="449"/>
        <end position="552"/>
    </location>
</feature>
<proteinExistence type="predicted"/>
<name>A0A182MYV9_9DIPT</name>
<keyword evidence="4" id="KW-1185">Reference proteome</keyword>
<dbReference type="EnsemblMetazoa" id="ADIR000564-RA">
    <property type="protein sequence ID" value="ADIR000564-PA"/>
    <property type="gene ID" value="ADIR000564"/>
</dbReference>
<dbReference type="STRING" id="7168.A0A182MYV9"/>
<accession>A0A182MYV9</accession>
<reference evidence="3" key="2">
    <citation type="submission" date="2020-05" db="UniProtKB">
        <authorList>
            <consortium name="EnsemblMetazoa"/>
        </authorList>
    </citation>
    <scope>IDENTIFICATION</scope>
    <source>
        <strain evidence="3">WRAIR2</strain>
    </source>
</reference>
<dbReference type="InterPro" id="IPR009721">
    <property type="entry name" value="O-acyltransferase_WSD1_C"/>
</dbReference>
<dbReference type="VEuPathDB" id="VectorBase:ADIR000564"/>
<dbReference type="GO" id="GO:0019432">
    <property type="term" value="P:triglyceride biosynthetic process"/>
    <property type="evidence" value="ECO:0007669"/>
    <property type="project" value="TreeGrafter"/>
</dbReference>
<dbReference type="InterPro" id="IPR045034">
    <property type="entry name" value="O-acyltransferase_WSD1-like"/>
</dbReference>
<dbReference type="PANTHER" id="PTHR31650:SF1">
    <property type="entry name" value="WAX ESTER SYNTHASE_DIACYLGLYCEROL ACYLTRANSFERASE 4-RELATED"/>
    <property type="match status" value="1"/>
</dbReference>
<evidence type="ECO:0000256" key="1">
    <source>
        <dbReference type="SAM" id="Phobius"/>
    </source>
</evidence>